<evidence type="ECO:0000259" key="4">
    <source>
        <dbReference type="Pfam" id="PF00370"/>
    </source>
</evidence>
<dbReference type="EMBL" id="PZZW01000004">
    <property type="protein sequence ID" value="PTM78051.1"/>
    <property type="molecule type" value="Genomic_DNA"/>
</dbReference>
<dbReference type="InterPro" id="IPR018484">
    <property type="entry name" value="FGGY_N"/>
</dbReference>
<accession>A0ABX5J551</accession>
<proteinExistence type="inferred from homology"/>
<organism evidence="6 7">
    <name type="scientific">Cereibacter johrii</name>
    <dbReference type="NCBI Taxonomy" id="445629"/>
    <lineage>
        <taxon>Bacteria</taxon>
        <taxon>Pseudomonadati</taxon>
        <taxon>Pseudomonadota</taxon>
        <taxon>Alphaproteobacteria</taxon>
        <taxon>Rhodobacterales</taxon>
        <taxon>Paracoccaceae</taxon>
        <taxon>Cereibacter</taxon>
    </lineage>
</organism>
<dbReference type="RefSeq" id="WP_069332597.1">
    <property type="nucleotide sequence ID" value="NZ_MABH01000162.1"/>
</dbReference>
<sequence length="511" mass="53608">MQDRVIGIDAGGTMTKAALFDLTGQELACARRKNVMAFPAPGWTERDPDAMWAAAAASVREVLERTATDPGRIAAVSVAGYGSGLYLLDAEGAVVRPGIVSTDSRAAGVVADWTASGLATMVEPLIQQRLWAGQSLVLLAWLQRHEPQTVARTHKISFCKDFLRTRLCGDLSTDPSDAGIAGLIDVTTGTYSRDAFRLLGLEGWLDKLPEIGPADEVVGLVSQPAAALTGLRAGTPVVRGAVDVTAAALASGLSREDQMSVVAGTFSINSTLHRTPRMSMSPFLQSAYPLGGYLATEGAATSASNLEWLVKTLLAHGGTLPGDLAGGLYEVVNDAVLRRRGQPRDALFFPFLFGGPDGAPAGLLGMTADYSFDDIMLAVFEGIVFAHKVDIDRLLSGNDAARPGVIRLAGGASRSAIWSEMFADILGLPVEVPEGSELGALGVAICAASAVGAHASLGEAVSAMARTARRHEVEHSRGAAHCAKYPRYRAMTEAMASAWRLPSRGAEAFHA</sequence>
<dbReference type="PANTHER" id="PTHR43095:SF3">
    <property type="entry name" value="L-XYLULOSE_3-KETO-L-GULONATE KINASE"/>
    <property type="match status" value="1"/>
</dbReference>
<keyword evidence="2" id="KW-0808">Transferase</keyword>
<evidence type="ECO:0000256" key="1">
    <source>
        <dbReference type="ARBA" id="ARBA00009156"/>
    </source>
</evidence>
<dbReference type="Pfam" id="PF00370">
    <property type="entry name" value="FGGY_N"/>
    <property type="match status" value="1"/>
</dbReference>
<evidence type="ECO:0000259" key="5">
    <source>
        <dbReference type="Pfam" id="PF02782"/>
    </source>
</evidence>
<gene>
    <name evidence="6" type="ORF">C8J29_1046</name>
</gene>
<evidence type="ECO:0000256" key="2">
    <source>
        <dbReference type="ARBA" id="ARBA00022679"/>
    </source>
</evidence>
<dbReference type="Gene3D" id="3.30.420.40">
    <property type="match status" value="2"/>
</dbReference>
<keyword evidence="3" id="KW-0418">Kinase</keyword>
<protein>
    <submittedName>
        <fullName evidence="6">L-xylulokinase</fullName>
    </submittedName>
</protein>
<keyword evidence="7" id="KW-1185">Reference proteome</keyword>
<dbReference type="InterPro" id="IPR050406">
    <property type="entry name" value="FGGY_Carb_Kinase"/>
</dbReference>
<name>A0ABX5J551_9RHOB</name>
<evidence type="ECO:0000313" key="6">
    <source>
        <dbReference type="EMBL" id="PTM78051.1"/>
    </source>
</evidence>
<feature type="domain" description="Carbohydrate kinase FGGY N-terminal" evidence="4">
    <location>
        <begin position="5"/>
        <end position="249"/>
    </location>
</feature>
<dbReference type="Proteomes" id="UP000240800">
    <property type="component" value="Unassembled WGS sequence"/>
</dbReference>
<dbReference type="InterPro" id="IPR018485">
    <property type="entry name" value="FGGY_C"/>
</dbReference>
<dbReference type="PIRSF" id="PIRSF000538">
    <property type="entry name" value="GlpK"/>
    <property type="match status" value="1"/>
</dbReference>
<comment type="caution">
    <text evidence="6">The sequence shown here is derived from an EMBL/GenBank/DDBJ whole genome shotgun (WGS) entry which is preliminary data.</text>
</comment>
<evidence type="ECO:0000256" key="3">
    <source>
        <dbReference type="ARBA" id="ARBA00022777"/>
    </source>
</evidence>
<dbReference type="Pfam" id="PF02782">
    <property type="entry name" value="FGGY_C"/>
    <property type="match status" value="1"/>
</dbReference>
<dbReference type="InterPro" id="IPR043129">
    <property type="entry name" value="ATPase_NBD"/>
</dbReference>
<dbReference type="SUPFAM" id="SSF53067">
    <property type="entry name" value="Actin-like ATPase domain"/>
    <property type="match status" value="2"/>
</dbReference>
<feature type="domain" description="Carbohydrate kinase FGGY C-terminal" evidence="5">
    <location>
        <begin position="260"/>
        <end position="450"/>
    </location>
</feature>
<dbReference type="PANTHER" id="PTHR43095">
    <property type="entry name" value="SUGAR KINASE"/>
    <property type="match status" value="1"/>
</dbReference>
<evidence type="ECO:0000313" key="7">
    <source>
        <dbReference type="Proteomes" id="UP000240800"/>
    </source>
</evidence>
<reference evidence="6 7" key="1">
    <citation type="submission" date="2018-04" db="EMBL/GenBank/DDBJ databases">
        <title>Genomic Encyclopedia of Type Strains, Phase III (KMG-III): the genomes of soil and plant-associated and newly described type strains.</title>
        <authorList>
            <person name="Whitman W."/>
        </authorList>
    </citation>
    <scope>NUCLEOTIDE SEQUENCE [LARGE SCALE GENOMIC DNA]</scope>
    <source>
        <strain evidence="6 7">JA192</strain>
    </source>
</reference>
<dbReference type="InterPro" id="IPR000577">
    <property type="entry name" value="Carb_kinase_FGGY"/>
</dbReference>
<comment type="similarity">
    <text evidence="1">Belongs to the FGGY kinase family.</text>
</comment>
<dbReference type="CDD" id="cd07802">
    <property type="entry name" value="ASKHA_NBD_FGGY_EcLyxK-like"/>
    <property type="match status" value="1"/>
</dbReference>